<comment type="caution">
    <text evidence="3">The sequence shown here is derived from an EMBL/GenBank/DDBJ whole genome shotgun (WGS) entry which is preliminary data.</text>
</comment>
<dbReference type="NCBIfam" id="TIGR00035">
    <property type="entry name" value="asp_race"/>
    <property type="match status" value="1"/>
</dbReference>
<dbReference type="PANTHER" id="PTHR21198">
    <property type="entry name" value="GLUTAMATE RACEMASE"/>
    <property type="match status" value="1"/>
</dbReference>
<evidence type="ECO:0000313" key="3">
    <source>
        <dbReference type="EMBL" id="MFD2969158.1"/>
    </source>
</evidence>
<protein>
    <submittedName>
        <fullName evidence="3">Aspartate/glutamate racemase family protein</fullName>
    </submittedName>
</protein>
<dbReference type="Proteomes" id="UP001597525">
    <property type="component" value="Unassembled WGS sequence"/>
</dbReference>
<evidence type="ECO:0000313" key="4">
    <source>
        <dbReference type="Proteomes" id="UP001597525"/>
    </source>
</evidence>
<dbReference type="InterPro" id="IPR015942">
    <property type="entry name" value="Asp/Glu/hydantoin_racemase"/>
</dbReference>
<dbReference type="SUPFAM" id="SSF53681">
    <property type="entry name" value="Aspartate/glutamate racemase"/>
    <property type="match status" value="2"/>
</dbReference>
<reference evidence="4" key="1">
    <citation type="journal article" date="2019" name="Int. J. Syst. Evol. Microbiol.">
        <title>The Global Catalogue of Microorganisms (GCM) 10K type strain sequencing project: providing services to taxonomists for standard genome sequencing and annotation.</title>
        <authorList>
            <consortium name="The Broad Institute Genomics Platform"/>
            <consortium name="The Broad Institute Genome Sequencing Center for Infectious Disease"/>
            <person name="Wu L."/>
            <person name="Ma J."/>
        </authorList>
    </citation>
    <scope>NUCLEOTIDE SEQUENCE [LARGE SCALE GENOMIC DNA]</scope>
    <source>
        <strain evidence="4">KCTC 22814</strain>
    </source>
</reference>
<keyword evidence="4" id="KW-1185">Reference proteome</keyword>
<dbReference type="InterPro" id="IPR004380">
    <property type="entry name" value="Asp_race"/>
</dbReference>
<accession>A0ABW6BIP1</accession>
<organism evidence="3 4">
    <name type="scientific">Sphingobacterium bambusae</name>
    <dbReference type="NCBI Taxonomy" id="662858"/>
    <lineage>
        <taxon>Bacteria</taxon>
        <taxon>Pseudomonadati</taxon>
        <taxon>Bacteroidota</taxon>
        <taxon>Sphingobacteriia</taxon>
        <taxon>Sphingobacteriales</taxon>
        <taxon>Sphingobacteriaceae</taxon>
        <taxon>Sphingobacterium</taxon>
    </lineage>
</organism>
<dbReference type="Pfam" id="PF01177">
    <property type="entry name" value="Asp_Glu_race"/>
    <property type="match status" value="1"/>
</dbReference>
<dbReference type="RefSeq" id="WP_320186371.1">
    <property type="nucleotide sequence ID" value="NZ_CP138332.1"/>
</dbReference>
<dbReference type="InterPro" id="IPR001920">
    <property type="entry name" value="Asp/Glu_race"/>
</dbReference>
<keyword evidence="2" id="KW-0413">Isomerase</keyword>
<dbReference type="Gene3D" id="3.40.50.1860">
    <property type="match status" value="2"/>
</dbReference>
<sequence>MIGIVGGVGALAGLDIATKIIEETKVSNEREHLPLLLHAHAQRISDPAAYLIGRENENPAKAIAQTICELETAGATIVAVPSHAAHASRIFDLIREELEHHGSQVKLLHMIEETALYIQRKHGHQAVAVLSSLGTKNNGLYQHALTQHGLQALEPDQALQDKIQEAIYDPTYGIQAVSAPVSNRARSEIIKVIAELKKKGAQSIVFGDADFALAIPEKESDGLPIVDPNRVLARALIAAYDESKLRSEEVLANA</sequence>
<proteinExistence type="inferred from homology"/>
<comment type="similarity">
    <text evidence="1">Belongs to the aspartate/glutamate racemases family.</text>
</comment>
<dbReference type="PANTHER" id="PTHR21198:SF7">
    <property type="entry name" value="ASPARTATE-GLUTAMATE RACEMASE FAMILY"/>
    <property type="match status" value="1"/>
</dbReference>
<name>A0ABW6BIP1_9SPHI</name>
<gene>
    <name evidence="3" type="ORF">ACFS7Y_17320</name>
</gene>
<dbReference type="EMBL" id="JBHUPB010000012">
    <property type="protein sequence ID" value="MFD2969158.1"/>
    <property type="molecule type" value="Genomic_DNA"/>
</dbReference>
<evidence type="ECO:0000256" key="2">
    <source>
        <dbReference type="ARBA" id="ARBA00023235"/>
    </source>
</evidence>
<evidence type="ECO:0000256" key="1">
    <source>
        <dbReference type="ARBA" id="ARBA00007847"/>
    </source>
</evidence>